<evidence type="ECO:0008006" key="4">
    <source>
        <dbReference type="Google" id="ProtNLM"/>
    </source>
</evidence>
<reference evidence="2 3" key="1">
    <citation type="submission" date="2021-08" db="EMBL/GenBank/DDBJ databases">
        <title>Collinsella faecalis sp. nov. isolated from swine faeces.</title>
        <authorList>
            <person name="Oh B.S."/>
            <person name="Lee J.H."/>
        </authorList>
    </citation>
    <scope>NUCLEOTIDE SEQUENCE [LARGE SCALE GENOMIC DNA]</scope>
    <source>
        <strain evidence="2 3">AGMB00827</strain>
    </source>
</reference>
<keyword evidence="1" id="KW-0472">Membrane</keyword>
<sequence>MTTSEQKGPAQGIAEAQQLMRSWFFGGSWSAALAWAVLVVSLITVLAWFFIASPYGAPAAPVYAEF</sequence>
<feature type="transmembrane region" description="Helical" evidence="1">
    <location>
        <begin position="29"/>
        <end position="51"/>
    </location>
</feature>
<name>A0ABS7MLG4_9ACTN</name>
<comment type="caution">
    <text evidence="2">The sequence shown here is derived from an EMBL/GenBank/DDBJ whole genome shotgun (WGS) entry which is preliminary data.</text>
</comment>
<dbReference type="RefSeq" id="WP_222199871.1">
    <property type="nucleotide sequence ID" value="NZ_JAIMFO010000008.1"/>
</dbReference>
<dbReference type="EMBL" id="JAIMFO010000008">
    <property type="protein sequence ID" value="MBY4798148.1"/>
    <property type="molecule type" value="Genomic_DNA"/>
</dbReference>
<evidence type="ECO:0000256" key="1">
    <source>
        <dbReference type="SAM" id="Phobius"/>
    </source>
</evidence>
<proteinExistence type="predicted"/>
<protein>
    <recommendedName>
        <fullName evidence="4">ABC transporter permease</fullName>
    </recommendedName>
</protein>
<organism evidence="2 3">
    <name type="scientific">Collinsella ureilytica</name>
    <dbReference type="NCBI Taxonomy" id="2869515"/>
    <lineage>
        <taxon>Bacteria</taxon>
        <taxon>Bacillati</taxon>
        <taxon>Actinomycetota</taxon>
        <taxon>Coriobacteriia</taxon>
        <taxon>Coriobacteriales</taxon>
        <taxon>Coriobacteriaceae</taxon>
        <taxon>Collinsella</taxon>
    </lineage>
</organism>
<gene>
    <name evidence="2" type="ORF">K6V98_07295</name>
</gene>
<dbReference type="Proteomes" id="UP000700908">
    <property type="component" value="Unassembled WGS sequence"/>
</dbReference>
<keyword evidence="1" id="KW-0812">Transmembrane</keyword>
<keyword evidence="3" id="KW-1185">Reference proteome</keyword>
<accession>A0ABS7MLG4</accession>
<evidence type="ECO:0000313" key="3">
    <source>
        <dbReference type="Proteomes" id="UP000700908"/>
    </source>
</evidence>
<keyword evidence="1" id="KW-1133">Transmembrane helix</keyword>
<evidence type="ECO:0000313" key="2">
    <source>
        <dbReference type="EMBL" id="MBY4798148.1"/>
    </source>
</evidence>